<feature type="region of interest" description="Disordered" evidence="1">
    <location>
        <begin position="129"/>
        <end position="153"/>
    </location>
</feature>
<evidence type="ECO:0000256" key="1">
    <source>
        <dbReference type="SAM" id="MobiDB-lite"/>
    </source>
</evidence>
<keyword evidence="5" id="KW-1185">Reference proteome</keyword>
<dbReference type="InterPro" id="IPR049172">
    <property type="entry name" value="DUF6857_pln"/>
</dbReference>
<evidence type="ECO:0000313" key="5">
    <source>
        <dbReference type="Proteomes" id="UP000596660"/>
    </source>
</evidence>
<dbReference type="OMA" id="YMQGVLT"/>
<feature type="region of interest" description="Disordered" evidence="1">
    <location>
        <begin position="400"/>
        <end position="431"/>
    </location>
</feature>
<feature type="compositionally biased region" description="Polar residues" evidence="1">
    <location>
        <begin position="400"/>
        <end position="419"/>
    </location>
</feature>
<feature type="domain" description="DUF6857" evidence="3">
    <location>
        <begin position="410"/>
        <end position="558"/>
    </location>
</feature>
<feature type="compositionally biased region" description="Polar residues" evidence="1">
    <location>
        <begin position="271"/>
        <end position="280"/>
    </location>
</feature>
<protein>
    <submittedName>
        <fullName evidence="4">Uncharacterized protein</fullName>
    </submittedName>
</protein>
<dbReference type="OrthoDB" id="773154at2759"/>
<sequence length="565" mass="62118">MASLIPGVLLKLLQSIDSKVKVRGEYRSVLLQVISIVPALSGGELWPDHGFFLKVSDSSHSTYVSLSKEDVELILNNKLQLGQFFYVDRLEAGTPVPTVVGIRPLPGRNPFIGNPKDLMQILDPSEGPVRVDSRSFSNGNMASKTPEKKVRSSSLHKFVIKEEKSVVSSRYMEGVISTHHRISSSDSISMKSSDTESIGGGKTVVSKSKLHEPKGQWQSLPATPCNSRPVTPSRARPTTPSRLRPAVPSHPRPMTPTRTRPETLEVKVDSARQTSQSQSLKVAPRKSVTKQEKVNLNYSTNGKDKTQTSDQQTSPWNALPASLLKPGKVMLRRKDLASIIAAEAQKEATAAAILVKCIDMFADLCSSASPSNPHVSLEKFFALQQVIDQPGSSKDKLLILQNNSPSQGNDKPSTAPSFSHNEKNNMKSLKPAPELSLSDKFEWSKGHGMSDINEAKDMLLKESRSWFLKFLDAALDSGFRVEKKNIKHSIGRRSLEPNNHIAVTLSQLKQANEWLDKLKGSTSNAAHNDDGVSERIDKLKKKVYACLLVHIDSAASALDNRSDRK</sequence>
<feature type="domain" description="DUF6857" evidence="3">
    <location>
        <begin position="311"/>
        <end position="407"/>
    </location>
</feature>
<evidence type="ECO:0000313" key="4">
    <source>
        <dbReference type="EnsemblPlants" id="AUR62001438-RA:cds"/>
    </source>
</evidence>
<dbReference type="Gramene" id="AUR62001438-RA">
    <property type="protein sequence ID" value="AUR62001438-RA:cds"/>
    <property type="gene ID" value="AUR62001438"/>
</dbReference>
<name>A0A803KQY2_CHEQI</name>
<dbReference type="Pfam" id="PF06075">
    <property type="entry name" value="DUF936"/>
    <property type="match status" value="1"/>
</dbReference>
<feature type="compositionally biased region" description="Polar residues" evidence="1">
    <location>
        <begin position="216"/>
        <end position="241"/>
    </location>
</feature>
<dbReference type="PANTHER" id="PTHR31928">
    <property type="entry name" value="EXPRESSED PROTEIN"/>
    <property type="match status" value="1"/>
</dbReference>
<dbReference type="InterPro" id="IPR010341">
    <property type="entry name" value="DUF936_pln"/>
</dbReference>
<feature type="compositionally biased region" description="Low complexity" evidence="1">
    <location>
        <begin position="184"/>
        <end position="197"/>
    </location>
</feature>
<dbReference type="RefSeq" id="XP_021720418.1">
    <property type="nucleotide sequence ID" value="XM_021864726.1"/>
</dbReference>
<gene>
    <name evidence="4" type="primary">LOC110688051</name>
</gene>
<reference evidence="4" key="1">
    <citation type="journal article" date="2017" name="Nature">
        <title>The genome of Chenopodium quinoa.</title>
        <authorList>
            <person name="Jarvis D.E."/>
            <person name="Ho Y.S."/>
            <person name="Lightfoot D.J."/>
            <person name="Schmoeckel S.M."/>
            <person name="Li B."/>
            <person name="Borm T.J.A."/>
            <person name="Ohyanagi H."/>
            <person name="Mineta K."/>
            <person name="Michell C.T."/>
            <person name="Saber N."/>
            <person name="Kharbatia N.M."/>
            <person name="Rupper R.R."/>
            <person name="Sharp A.R."/>
            <person name="Dally N."/>
            <person name="Boughton B.A."/>
            <person name="Woo Y.H."/>
            <person name="Gao G."/>
            <person name="Schijlen E.G.W.M."/>
            <person name="Guo X."/>
            <person name="Momin A.A."/>
            <person name="Negrao S."/>
            <person name="Al-Babili S."/>
            <person name="Gehring C."/>
            <person name="Roessner U."/>
            <person name="Jung C."/>
            <person name="Murphy K."/>
            <person name="Arold S.T."/>
            <person name="Gojobori T."/>
            <person name="van der Linden C.G."/>
            <person name="van Loo E.N."/>
            <person name="Jellen E.N."/>
            <person name="Maughan P.J."/>
            <person name="Tester M."/>
        </authorList>
    </citation>
    <scope>NUCLEOTIDE SEQUENCE [LARGE SCALE GENOMIC DNA]</scope>
    <source>
        <strain evidence="4">cv. PI 614886</strain>
    </source>
</reference>
<reference evidence="4" key="2">
    <citation type="submission" date="2021-03" db="UniProtKB">
        <authorList>
            <consortium name="EnsemblPlants"/>
        </authorList>
    </citation>
    <scope>IDENTIFICATION</scope>
</reference>
<proteinExistence type="predicted"/>
<feature type="region of interest" description="Disordered" evidence="1">
    <location>
        <begin position="180"/>
        <end position="318"/>
    </location>
</feature>
<dbReference type="KEGG" id="cqi:110688051"/>
<dbReference type="AlphaFoldDB" id="A0A803KQY2"/>
<feature type="domain" description="DUF936" evidence="2">
    <location>
        <begin position="4"/>
        <end position="119"/>
    </location>
</feature>
<dbReference type="Proteomes" id="UP000596660">
    <property type="component" value="Unplaced"/>
</dbReference>
<evidence type="ECO:0000259" key="3">
    <source>
        <dbReference type="Pfam" id="PF21647"/>
    </source>
</evidence>
<organism evidence="4 5">
    <name type="scientific">Chenopodium quinoa</name>
    <name type="common">Quinoa</name>
    <dbReference type="NCBI Taxonomy" id="63459"/>
    <lineage>
        <taxon>Eukaryota</taxon>
        <taxon>Viridiplantae</taxon>
        <taxon>Streptophyta</taxon>
        <taxon>Embryophyta</taxon>
        <taxon>Tracheophyta</taxon>
        <taxon>Spermatophyta</taxon>
        <taxon>Magnoliopsida</taxon>
        <taxon>eudicotyledons</taxon>
        <taxon>Gunneridae</taxon>
        <taxon>Pentapetalae</taxon>
        <taxon>Caryophyllales</taxon>
        <taxon>Chenopodiaceae</taxon>
        <taxon>Chenopodioideae</taxon>
        <taxon>Atripliceae</taxon>
        <taxon>Chenopodium</taxon>
    </lineage>
</organism>
<feature type="compositionally biased region" description="Polar residues" evidence="1">
    <location>
        <begin position="134"/>
        <end position="143"/>
    </location>
</feature>
<dbReference type="SMR" id="A0A803KQY2"/>
<feature type="compositionally biased region" description="Basic and acidic residues" evidence="1">
    <location>
        <begin position="259"/>
        <end position="270"/>
    </location>
</feature>
<dbReference type="InterPro" id="IPR048297">
    <property type="entry name" value="DUF936_dom_pln"/>
</dbReference>
<evidence type="ECO:0000259" key="2">
    <source>
        <dbReference type="Pfam" id="PF06075"/>
    </source>
</evidence>
<accession>A0A803KQY2</accession>
<dbReference type="GeneID" id="110688051"/>
<dbReference type="EnsemblPlants" id="AUR62001438-RA">
    <property type="protein sequence ID" value="AUR62001438-RA:cds"/>
    <property type="gene ID" value="AUR62001438"/>
</dbReference>
<dbReference type="Pfam" id="PF21647">
    <property type="entry name" value="DUF6857"/>
    <property type="match status" value="2"/>
</dbReference>
<dbReference type="PANTHER" id="PTHR31928:SF2">
    <property type="entry name" value="EXPRESSED PROTEIN"/>
    <property type="match status" value="1"/>
</dbReference>